<protein>
    <submittedName>
        <fullName evidence="2">Uncharacterized protein</fullName>
    </submittedName>
</protein>
<reference evidence="2 3" key="1">
    <citation type="journal article" date="2013" name="Appl. Environ. Microbiol.">
        <title>The genome of the alga-associated marine flavobacterium Formosa agariphila KMM 3901T reveals a broad potential for degradation of algal polysaccharides.</title>
        <authorList>
            <person name="Mann A.J."/>
            <person name="Hahnke R.L."/>
            <person name="Huang S."/>
            <person name="Werner J."/>
            <person name="Xing P."/>
            <person name="Barbeyron T."/>
            <person name="Huettel B."/>
            <person name="Stueber K."/>
            <person name="Reinhardt R."/>
            <person name="Harder J."/>
            <person name="Gloeckner F.O."/>
            <person name="Amann R.I."/>
            <person name="Teeling H."/>
        </authorList>
    </citation>
    <scope>NUCLEOTIDE SEQUENCE [LARGE SCALE GENOMIC DNA]</scope>
    <source>
        <strain evidence="3">DSM 15362 / KCTC 12365 / LMG 23005 / KMM 3901</strain>
    </source>
</reference>
<dbReference type="STRING" id="1347342.BN863_28430"/>
<dbReference type="AlphaFoldDB" id="T2KP74"/>
<keyword evidence="1" id="KW-1133">Transmembrane helix</keyword>
<dbReference type="EMBL" id="HG315671">
    <property type="protein sequence ID" value="CDF80555.1"/>
    <property type="molecule type" value="Genomic_DNA"/>
</dbReference>
<keyword evidence="1" id="KW-0812">Transmembrane</keyword>
<gene>
    <name evidence="2" type="ORF">BN863_28430</name>
</gene>
<proteinExistence type="predicted"/>
<keyword evidence="3" id="KW-1185">Reference proteome</keyword>
<organism evidence="2 3">
    <name type="scientific">Formosa agariphila (strain DSM 15362 / KCTC 12365 / LMG 23005 / KMM 3901 / M-2Alg 35-1)</name>
    <dbReference type="NCBI Taxonomy" id="1347342"/>
    <lineage>
        <taxon>Bacteria</taxon>
        <taxon>Pseudomonadati</taxon>
        <taxon>Bacteroidota</taxon>
        <taxon>Flavobacteriia</taxon>
        <taxon>Flavobacteriales</taxon>
        <taxon>Flavobacteriaceae</taxon>
        <taxon>Formosa</taxon>
    </lineage>
</organism>
<dbReference type="OrthoDB" id="3532303at2"/>
<dbReference type="HOGENOM" id="CLU_1675323_0_0_10"/>
<keyword evidence="1" id="KW-0472">Membrane</keyword>
<dbReference type="Proteomes" id="UP000016160">
    <property type="component" value="Chromosome"/>
</dbReference>
<evidence type="ECO:0000256" key="1">
    <source>
        <dbReference type="SAM" id="Phobius"/>
    </source>
</evidence>
<dbReference type="eggNOG" id="COG0494">
    <property type="taxonomic scope" value="Bacteria"/>
</dbReference>
<sequence length="157" mass="17807">MKEAVINIGKVLLGLVLIVVSLVLFIIITPLAFLWKVVSSISQEKRKVRDILSGTSLFFIQIAASYDQLGNAVFGGFFNWLFLVQKDLRYAFGDKDDTISEVLGWNAELNALNRFGVLMVKLLDYIDKNHCYNAMYSGVLRARTKVHQYENINLLQS</sequence>
<feature type="transmembrane region" description="Helical" evidence="1">
    <location>
        <begin position="12"/>
        <end position="35"/>
    </location>
</feature>
<dbReference type="PATRIC" id="fig|1347342.6.peg.2862"/>
<evidence type="ECO:0000313" key="2">
    <source>
        <dbReference type="EMBL" id="CDF80555.1"/>
    </source>
</evidence>
<name>T2KP74_FORAG</name>
<evidence type="ECO:0000313" key="3">
    <source>
        <dbReference type="Proteomes" id="UP000016160"/>
    </source>
</evidence>
<accession>T2KP74</accession>
<dbReference type="RefSeq" id="WP_038531807.1">
    <property type="nucleotide sequence ID" value="NZ_HG315671.1"/>
</dbReference>